<evidence type="ECO:0000256" key="3">
    <source>
        <dbReference type="ARBA" id="ARBA00022679"/>
    </source>
</evidence>
<dbReference type="EC" id="2.7.11.1" evidence="1"/>
<dbReference type="SUPFAM" id="SSF56112">
    <property type="entry name" value="Protein kinase-like (PK-like)"/>
    <property type="match status" value="1"/>
</dbReference>
<dbReference type="Gene3D" id="3.30.200.20">
    <property type="entry name" value="Phosphorylase Kinase, domain 1"/>
    <property type="match status" value="1"/>
</dbReference>
<dbReference type="GO" id="GO:0050684">
    <property type="term" value="P:regulation of mRNA processing"/>
    <property type="evidence" value="ECO:0007669"/>
    <property type="project" value="TreeGrafter"/>
</dbReference>
<evidence type="ECO:0000313" key="9">
    <source>
        <dbReference type="EMBL" id="KAK1763213.1"/>
    </source>
</evidence>
<gene>
    <name evidence="9" type="ORF">QBC33DRAFT_623041</name>
</gene>
<dbReference type="RefSeq" id="XP_060279426.1">
    <property type="nucleotide sequence ID" value="XM_060432871.1"/>
</dbReference>
<organism evidence="9 10">
    <name type="scientific">Phialemonium atrogriseum</name>
    <dbReference type="NCBI Taxonomy" id="1093897"/>
    <lineage>
        <taxon>Eukaryota</taxon>
        <taxon>Fungi</taxon>
        <taxon>Dikarya</taxon>
        <taxon>Ascomycota</taxon>
        <taxon>Pezizomycotina</taxon>
        <taxon>Sordariomycetes</taxon>
        <taxon>Sordariomycetidae</taxon>
        <taxon>Cephalothecales</taxon>
        <taxon>Cephalothecaceae</taxon>
        <taxon>Phialemonium</taxon>
    </lineage>
</organism>
<name>A0AAJ0FHB0_9PEZI</name>
<dbReference type="InterPro" id="IPR051334">
    <property type="entry name" value="SRPK"/>
</dbReference>
<dbReference type="GO" id="GO:0000245">
    <property type="term" value="P:spliceosomal complex assembly"/>
    <property type="evidence" value="ECO:0007669"/>
    <property type="project" value="TreeGrafter"/>
</dbReference>
<evidence type="ECO:0000256" key="4">
    <source>
        <dbReference type="ARBA" id="ARBA00022741"/>
    </source>
</evidence>
<dbReference type="GeneID" id="85316058"/>
<evidence type="ECO:0000256" key="6">
    <source>
        <dbReference type="ARBA" id="ARBA00022840"/>
    </source>
</evidence>
<evidence type="ECO:0000313" key="10">
    <source>
        <dbReference type="Proteomes" id="UP001244011"/>
    </source>
</evidence>
<dbReference type="InterPro" id="IPR011009">
    <property type="entry name" value="Kinase-like_dom_sf"/>
</dbReference>
<dbReference type="PANTHER" id="PTHR47634">
    <property type="entry name" value="PROTEIN KINASE DOMAIN-CONTAINING PROTEIN-RELATED"/>
    <property type="match status" value="1"/>
</dbReference>
<reference evidence="9" key="1">
    <citation type="submission" date="2023-06" db="EMBL/GenBank/DDBJ databases">
        <title>Genome-scale phylogeny and comparative genomics of the fungal order Sordariales.</title>
        <authorList>
            <consortium name="Lawrence Berkeley National Laboratory"/>
            <person name="Hensen N."/>
            <person name="Bonometti L."/>
            <person name="Westerberg I."/>
            <person name="Brannstrom I.O."/>
            <person name="Guillou S."/>
            <person name="Cros-Aarteil S."/>
            <person name="Calhoun S."/>
            <person name="Haridas S."/>
            <person name="Kuo A."/>
            <person name="Mondo S."/>
            <person name="Pangilinan J."/>
            <person name="Riley R."/>
            <person name="Labutti K."/>
            <person name="Andreopoulos B."/>
            <person name="Lipzen A."/>
            <person name="Chen C."/>
            <person name="Yanf M."/>
            <person name="Daum C."/>
            <person name="Ng V."/>
            <person name="Clum A."/>
            <person name="Steindorff A."/>
            <person name="Ohm R."/>
            <person name="Martin F."/>
            <person name="Silar P."/>
            <person name="Natvig D."/>
            <person name="Lalanne C."/>
            <person name="Gautier V."/>
            <person name="Ament-Velasquez S.L."/>
            <person name="Kruys A."/>
            <person name="Hutchinson M.I."/>
            <person name="Powell A.J."/>
            <person name="Barry K."/>
            <person name="Miller A.N."/>
            <person name="Grigoriev I.V."/>
            <person name="Debuchy R."/>
            <person name="Gladieux P."/>
            <person name="Thoren M.H."/>
            <person name="Johannesson H."/>
        </authorList>
    </citation>
    <scope>NUCLEOTIDE SEQUENCE</scope>
    <source>
        <strain evidence="9">8032-3</strain>
    </source>
</reference>
<comment type="catalytic activity">
    <reaction evidence="7">
        <text>L-threonyl-[protein] + ATP = O-phospho-L-threonyl-[protein] + ADP + H(+)</text>
        <dbReference type="Rhea" id="RHEA:46608"/>
        <dbReference type="Rhea" id="RHEA-COMP:11060"/>
        <dbReference type="Rhea" id="RHEA-COMP:11605"/>
        <dbReference type="ChEBI" id="CHEBI:15378"/>
        <dbReference type="ChEBI" id="CHEBI:30013"/>
        <dbReference type="ChEBI" id="CHEBI:30616"/>
        <dbReference type="ChEBI" id="CHEBI:61977"/>
        <dbReference type="ChEBI" id="CHEBI:456216"/>
        <dbReference type="EC" id="2.7.11.1"/>
    </reaction>
</comment>
<sequence length="214" mass="25090">MENAPIIAKLRALWQKRPQRLSALWHRRFSVSMAPMAPMIDEPVEEELLPGNRLRFFHPTRPGKILNGRFKTIVKLGYGANSTVNLQFKRWKKSSVLRYVSIKIAALDTDIAWETRISMLIANADPLHEGLAFIRMPIDELQLRRLEGTHSCLVYTPMRETLFQLQHRLRRQRLAPPLFKFFIYCLLEAVDYLHTNCGLIHTGKAFQRLYWHLL</sequence>
<dbReference type="Gene3D" id="1.10.510.10">
    <property type="entry name" value="Transferase(Phosphotransferase) domain 1"/>
    <property type="match status" value="1"/>
</dbReference>
<comment type="caution">
    <text evidence="9">The sequence shown here is derived from an EMBL/GenBank/DDBJ whole genome shotgun (WGS) entry which is preliminary data.</text>
</comment>
<proteinExistence type="predicted"/>
<keyword evidence="10" id="KW-1185">Reference proteome</keyword>
<dbReference type="GO" id="GO:0004674">
    <property type="term" value="F:protein serine/threonine kinase activity"/>
    <property type="evidence" value="ECO:0007669"/>
    <property type="project" value="UniProtKB-KW"/>
</dbReference>
<keyword evidence="5" id="KW-0418">Kinase</keyword>
<accession>A0AAJ0FHB0</accession>
<evidence type="ECO:0000256" key="5">
    <source>
        <dbReference type="ARBA" id="ARBA00022777"/>
    </source>
</evidence>
<keyword evidence="4" id="KW-0547">Nucleotide-binding</keyword>
<keyword evidence="6" id="KW-0067">ATP-binding</keyword>
<comment type="catalytic activity">
    <reaction evidence="8">
        <text>L-seryl-[protein] + ATP = O-phospho-L-seryl-[protein] + ADP + H(+)</text>
        <dbReference type="Rhea" id="RHEA:17989"/>
        <dbReference type="Rhea" id="RHEA-COMP:9863"/>
        <dbReference type="Rhea" id="RHEA-COMP:11604"/>
        <dbReference type="ChEBI" id="CHEBI:15378"/>
        <dbReference type="ChEBI" id="CHEBI:29999"/>
        <dbReference type="ChEBI" id="CHEBI:30616"/>
        <dbReference type="ChEBI" id="CHEBI:83421"/>
        <dbReference type="ChEBI" id="CHEBI:456216"/>
        <dbReference type="EC" id="2.7.11.1"/>
    </reaction>
</comment>
<evidence type="ECO:0000256" key="7">
    <source>
        <dbReference type="ARBA" id="ARBA00047899"/>
    </source>
</evidence>
<protein>
    <recommendedName>
        <fullName evidence="1">non-specific serine/threonine protein kinase</fullName>
        <ecNumber evidence="1">2.7.11.1</ecNumber>
    </recommendedName>
</protein>
<dbReference type="AlphaFoldDB" id="A0AAJ0FHB0"/>
<dbReference type="GO" id="GO:0005524">
    <property type="term" value="F:ATP binding"/>
    <property type="evidence" value="ECO:0007669"/>
    <property type="project" value="UniProtKB-KW"/>
</dbReference>
<keyword evidence="2" id="KW-0723">Serine/threonine-protein kinase</keyword>
<evidence type="ECO:0000256" key="2">
    <source>
        <dbReference type="ARBA" id="ARBA00022527"/>
    </source>
</evidence>
<evidence type="ECO:0000256" key="8">
    <source>
        <dbReference type="ARBA" id="ARBA00048679"/>
    </source>
</evidence>
<evidence type="ECO:0000256" key="1">
    <source>
        <dbReference type="ARBA" id="ARBA00012513"/>
    </source>
</evidence>
<dbReference type="EMBL" id="MU839029">
    <property type="protein sequence ID" value="KAK1763213.1"/>
    <property type="molecule type" value="Genomic_DNA"/>
</dbReference>
<dbReference type="Proteomes" id="UP001244011">
    <property type="component" value="Unassembled WGS sequence"/>
</dbReference>
<keyword evidence="3" id="KW-0808">Transferase</keyword>
<dbReference type="PANTHER" id="PTHR47634:SF9">
    <property type="entry name" value="PROTEIN KINASE DOMAIN-CONTAINING PROTEIN-RELATED"/>
    <property type="match status" value="1"/>
</dbReference>